<dbReference type="Pfam" id="PF00754">
    <property type="entry name" value="F5_F8_type_C"/>
    <property type="match status" value="1"/>
</dbReference>
<dbReference type="InterPro" id="IPR000421">
    <property type="entry name" value="FA58C"/>
</dbReference>
<dbReference type="PROSITE" id="PS51318">
    <property type="entry name" value="TAT"/>
    <property type="match status" value="1"/>
</dbReference>
<evidence type="ECO:0000313" key="4">
    <source>
        <dbReference type="Proteomes" id="UP001499930"/>
    </source>
</evidence>
<dbReference type="Pfam" id="PF09362">
    <property type="entry name" value="DUF1996"/>
    <property type="match status" value="1"/>
</dbReference>
<dbReference type="PANTHER" id="PTHR43662:SF3">
    <property type="entry name" value="DOMAIN PROTEIN, PUTATIVE (AFU_ORTHOLOGUE AFUA_6G11970)-RELATED"/>
    <property type="match status" value="1"/>
</dbReference>
<dbReference type="InterPro" id="IPR006311">
    <property type="entry name" value="TAT_signal"/>
</dbReference>
<dbReference type="InterPro" id="IPR008979">
    <property type="entry name" value="Galactose-bd-like_sf"/>
</dbReference>
<evidence type="ECO:0000259" key="2">
    <source>
        <dbReference type="PROSITE" id="PS50022"/>
    </source>
</evidence>
<dbReference type="PANTHER" id="PTHR43662">
    <property type="match status" value="1"/>
</dbReference>
<feature type="compositionally biased region" description="Low complexity" evidence="1">
    <location>
        <begin position="173"/>
        <end position="206"/>
    </location>
</feature>
<name>A0ABP6KKS1_9ACTN</name>
<accession>A0ABP6KKS1</accession>
<dbReference type="Proteomes" id="UP001499930">
    <property type="component" value="Unassembled WGS sequence"/>
</dbReference>
<dbReference type="InterPro" id="IPR018535">
    <property type="entry name" value="DUF1996"/>
</dbReference>
<proteinExistence type="predicted"/>
<dbReference type="EMBL" id="BAAAWD010000010">
    <property type="protein sequence ID" value="GAA3011798.1"/>
    <property type="molecule type" value="Genomic_DNA"/>
</dbReference>
<reference evidence="4" key="1">
    <citation type="journal article" date="2019" name="Int. J. Syst. Evol. Microbiol.">
        <title>The Global Catalogue of Microorganisms (GCM) 10K type strain sequencing project: providing services to taxonomists for standard genome sequencing and annotation.</title>
        <authorList>
            <consortium name="The Broad Institute Genomics Platform"/>
            <consortium name="The Broad Institute Genome Sequencing Center for Infectious Disease"/>
            <person name="Wu L."/>
            <person name="Ma J."/>
        </authorList>
    </citation>
    <scope>NUCLEOTIDE SEQUENCE [LARGE SCALE GENOMIC DNA]</scope>
    <source>
        <strain evidence="4">JCM 3106</strain>
    </source>
</reference>
<sequence length="481" mass="50812">MSETAPRTTAPRRRTRRLALTGALATLLGACLVNGVLPAEAAEAPLSRSGKATASSSERGDLSPSAAIDGRDDTRWSSAFDDPQWFQVDLGASASITKIVLNWERAHATAFTIQTSSGGGQWKTIHATTAGKGGTQTLNVSATGRYVRLNATARSSEYGVSLWEFEVHGTGGSTATPRPSASPTRTSPSASPSATPTRTTPSASPTRPVPSQTPSGPGGDLPKGPVPPGAVRVAEFVAECPYTHRLPDDPIVVPGLPGGSHMHSFFGNTTTDADSDVTSLLKGGTTCSPKTDLSSYWVPTLYSGDKPVEPTGTTFYYLGEGVRDELMAKTRPLPLGLRIVAGNAKATKPDASSNARWSCLHAGHVGSSKDFVECPSGTMLESYLDFPHCWNGKDLDSADHKSHMSYPVNGACPASHPVIVPKLRQVLRYPVSGDPAKFRLASGPGFTMHGDFFNAWPEAEMERRVRDCIRPIVKCGADGTP</sequence>
<feature type="domain" description="F5/8 type C" evidence="2">
    <location>
        <begin position="31"/>
        <end position="170"/>
    </location>
</feature>
<comment type="caution">
    <text evidence="3">The sequence shown here is derived from an EMBL/GenBank/DDBJ whole genome shotgun (WGS) entry which is preliminary data.</text>
</comment>
<feature type="region of interest" description="Disordered" evidence="1">
    <location>
        <begin position="44"/>
        <end position="74"/>
    </location>
</feature>
<feature type="region of interest" description="Disordered" evidence="1">
    <location>
        <begin position="170"/>
        <end position="229"/>
    </location>
</feature>
<dbReference type="PROSITE" id="PS51257">
    <property type="entry name" value="PROKAR_LIPOPROTEIN"/>
    <property type="match status" value="1"/>
</dbReference>
<dbReference type="SMART" id="SM00231">
    <property type="entry name" value="FA58C"/>
    <property type="match status" value="1"/>
</dbReference>
<dbReference type="PROSITE" id="PS50022">
    <property type="entry name" value="FA58C_3"/>
    <property type="match status" value="1"/>
</dbReference>
<evidence type="ECO:0000313" key="3">
    <source>
        <dbReference type="EMBL" id="GAA3011798.1"/>
    </source>
</evidence>
<keyword evidence="4" id="KW-1185">Reference proteome</keyword>
<dbReference type="RefSeq" id="WP_344896839.1">
    <property type="nucleotide sequence ID" value="NZ_BAAAWD010000010.1"/>
</dbReference>
<dbReference type="SUPFAM" id="SSF49785">
    <property type="entry name" value="Galactose-binding domain-like"/>
    <property type="match status" value="1"/>
</dbReference>
<protein>
    <recommendedName>
        <fullName evidence="2">F5/8 type C domain-containing protein</fullName>
    </recommendedName>
</protein>
<gene>
    <name evidence="3" type="ORF">GCM10017559_38250</name>
</gene>
<evidence type="ECO:0000256" key="1">
    <source>
        <dbReference type="SAM" id="MobiDB-lite"/>
    </source>
</evidence>
<dbReference type="Gene3D" id="2.60.120.260">
    <property type="entry name" value="Galactose-binding domain-like"/>
    <property type="match status" value="1"/>
</dbReference>
<organism evidence="3 4">
    <name type="scientific">Streptosporangium longisporum</name>
    <dbReference type="NCBI Taxonomy" id="46187"/>
    <lineage>
        <taxon>Bacteria</taxon>
        <taxon>Bacillati</taxon>
        <taxon>Actinomycetota</taxon>
        <taxon>Actinomycetes</taxon>
        <taxon>Streptosporangiales</taxon>
        <taxon>Streptosporangiaceae</taxon>
        <taxon>Streptosporangium</taxon>
    </lineage>
</organism>